<dbReference type="VEuPathDB" id="FungiDB:RhiirA1_445770"/>
<protein>
    <recommendedName>
        <fullName evidence="5">Ion transport domain-containing protein</fullName>
    </recommendedName>
</protein>
<evidence type="ECO:0000313" key="3">
    <source>
        <dbReference type="EMBL" id="PKY50379.1"/>
    </source>
</evidence>
<keyword evidence="4" id="KW-1185">Reference proteome</keyword>
<dbReference type="AlphaFoldDB" id="A0A2I1GUQ4"/>
<gene>
    <name evidence="3" type="ORF">RhiirA4_545918</name>
</gene>
<feature type="compositionally biased region" description="Acidic residues" evidence="1">
    <location>
        <begin position="180"/>
        <end position="193"/>
    </location>
</feature>
<evidence type="ECO:0000256" key="1">
    <source>
        <dbReference type="SAM" id="MobiDB-lite"/>
    </source>
</evidence>
<dbReference type="VEuPathDB" id="FungiDB:RhiirFUN_013082"/>
<accession>A0A2I1GUQ4</accession>
<keyword evidence="2" id="KW-0472">Membrane</keyword>
<evidence type="ECO:0000256" key="2">
    <source>
        <dbReference type="SAM" id="Phobius"/>
    </source>
</evidence>
<sequence length="289" mass="33587">MFVLLDDTDVKPDGSSFQITPTDSDTGEPLPYVVEQVIDVNSVSDNYYTDFIKSVESVFFWTGGRWDQLEQWNFWPVDVYSIIGSILLVTILQNMLIAIMTGAYDDAKEIGRHAVLEYRAELIEDYETIEKPLGSKRGNPRYIYYIGKSDYIEEWLRKSEKARKNHENFLSKVDDKNPWDDDDDDDDDDDNEEGGYHYQYLSYYYSTETDSIASTNKKQETPLSLYWFVDENDNKEKLLKSKSSSKSTNIIQNNNNIDNEEIRLLKEKIISMEGTIKNLISTIQNQKSI</sequence>
<feature type="region of interest" description="Disordered" evidence="1">
    <location>
        <begin position="172"/>
        <end position="193"/>
    </location>
</feature>
<reference evidence="3 4" key="1">
    <citation type="submission" date="2015-10" db="EMBL/GenBank/DDBJ databases">
        <title>Genome analyses suggest a sexual origin of heterokaryosis in a supposedly ancient asexual fungus.</title>
        <authorList>
            <person name="Ropars J."/>
            <person name="Sedzielewska K."/>
            <person name="Noel J."/>
            <person name="Charron P."/>
            <person name="Farinelli L."/>
            <person name="Marton T."/>
            <person name="Kruger M."/>
            <person name="Pelin A."/>
            <person name="Brachmann A."/>
            <person name="Corradi N."/>
        </authorList>
    </citation>
    <scope>NUCLEOTIDE SEQUENCE [LARGE SCALE GENOMIC DNA]</scope>
    <source>
        <strain evidence="3 4">A4</strain>
    </source>
</reference>
<keyword evidence="2" id="KW-1133">Transmembrane helix</keyword>
<dbReference type="EMBL" id="LLXI01000868">
    <property type="protein sequence ID" value="PKY50379.1"/>
    <property type="molecule type" value="Genomic_DNA"/>
</dbReference>
<evidence type="ECO:0000313" key="4">
    <source>
        <dbReference type="Proteomes" id="UP000234323"/>
    </source>
</evidence>
<name>A0A2I1GUQ4_9GLOM</name>
<feature type="transmembrane region" description="Helical" evidence="2">
    <location>
        <begin position="79"/>
        <end position="104"/>
    </location>
</feature>
<dbReference type="VEuPathDB" id="FungiDB:FUN_023646"/>
<evidence type="ECO:0008006" key="5">
    <source>
        <dbReference type="Google" id="ProtNLM"/>
    </source>
</evidence>
<dbReference type="Proteomes" id="UP000234323">
    <property type="component" value="Unassembled WGS sequence"/>
</dbReference>
<keyword evidence="2" id="KW-0812">Transmembrane</keyword>
<comment type="caution">
    <text evidence="3">The sequence shown here is derived from an EMBL/GenBank/DDBJ whole genome shotgun (WGS) entry which is preliminary data.</text>
</comment>
<proteinExistence type="predicted"/>
<organism evidence="3 4">
    <name type="scientific">Rhizophagus irregularis</name>
    <dbReference type="NCBI Taxonomy" id="588596"/>
    <lineage>
        <taxon>Eukaryota</taxon>
        <taxon>Fungi</taxon>
        <taxon>Fungi incertae sedis</taxon>
        <taxon>Mucoromycota</taxon>
        <taxon>Glomeromycotina</taxon>
        <taxon>Glomeromycetes</taxon>
        <taxon>Glomerales</taxon>
        <taxon>Glomeraceae</taxon>
        <taxon>Rhizophagus</taxon>
    </lineage>
</organism>